<evidence type="ECO:0008006" key="6">
    <source>
        <dbReference type="Google" id="ProtNLM"/>
    </source>
</evidence>
<evidence type="ECO:0000313" key="5">
    <source>
        <dbReference type="Proteomes" id="UP000189970"/>
    </source>
</evidence>
<proteinExistence type="predicted"/>
<evidence type="ECO:0000259" key="3">
    <source>
        <dbReference type="Pfam" id="PF14690"/>
    </source>
</evidence>
<protein>
    <recommendedName>
        <fullName evidence="6">ISL3 family transposase</fullName>
    </recommendedName>
</protein>
<dbReference type="NCBIfam" id="NF033550">
    <property type="entry name" value="transpos_ISL3"/>
    <property type="match status" value="1"/>
</dbReference>
<dbReference type="InterPro" id="IPR032877">
    <property type="entry name" value="Transposase_HTH"/>
</dbReference>
<dbReference type="Pfam" id="PF13542">
    <property type="entry name" value="HTH_Tnp_ISL3"/>
    <property type="match status" value="1"/>
</dbReference>
<dbReference type="Pfam" id="PF01610">
    <property type="entry name" value="DDE_Tnp_ISL3"/>
    <property type="match status" value="1"/>
</dbReference>
<dbReference type="InterPro" id="IPR029261">
    <property type="entry name" value="Transposase_Znf"/>
</dbReference>
<dbReference type="InterPro" id="IPR047951">
    <property type="entry name" value="Transpos_ISL3"/>
</dbReference>
<keyword evidence="5" id="KW-1185">Reference proteome</keyword>
<dbReference type="EMBL" id="MVAB01000001">
    <property type="protein sequence ID" value="OPF87861.1"/>
    <property type="molecule type" value="Genomic_DNA"/>
</dbReference>
<organism evidence="4 5">
    <name type="scientific">Vagococcus martis</name>
    <dbReference type="NCBI Taxonomy" id="1768210"/>
    <lineage>
        <taxon>Bacteria</taxon>
        <taxon>Bacillati</taxon>
        <taxon>Bacillota</taxon>
        <taxon>Bacilli</taxon>
        <taxon>Lactobacillales</taxon>
        <taxon>Enterococcaceae</taxon>
        <taxon>Vagococcus</taxon>
    </lineage>
</organism>
<reference evidence="4 5" key="1">
    <citation type="submission" date="2017-02" db="EMBL/GenBank/DDBJ databases">
        <title>Vagococcus cremeus sp. nov., isolated from the small intestine of a marten, Martes flavigula.</title>
        <authorList>
            <person name="Tak E.J."/>
            <person name="Bae J.-W."/>
        </authorList>
    </citation>
    <scope>NUCLEOTIDE SEQUENCE [LARGE SCALE GENOMIC DNA]</scope>
    <source>
        <strain evidence="4 5">D7T301</strain>
    </source>
</reference>
<name>A0A1V4DHD4_9ENTE</name>
<dbReference type="AlphaFoldDB" id="A0A1V4DHD4"/>
<dbReference type="PANTHER" id="PTHR33498:SF1">
    <property type="entry name" value="TRANSPOSASE FOR INSERTION SEQUENCE ELEMENT IS1557"/>
    <property type="match status" value="1"/>
</dbReference>
<feature type="domain" description="Transposase IS204/IS1001/IS1096/IS1165 DDE" evidence="1">
    <location>
        <begin position="164"/>
        <end position="414"/>
    </location>
</feature>
<sequence length="429" mass="50631">MSYSQTIKDILNILDLNIIFNENCLSTEKIKGVFSRIFHGFLEESPTCCPHCQSNHSNIIKWGYTTSLIKMPSVSEYVTYIRLKKRRFFCKKCDTTFVLDTPFVSRNNSISNNLKRLIAKQLTSKHAMSDIAKQTSVSTSTVSRVLKEWYEPIKKYSYELPSVLCFDEFKSVKKVAGSMSFIMMNGETNELIDILPDRRLPKIENYFNGFSLANRKQVKYVVSDIYQPYITLTKRVFPNAKVVLDKFHLVQHLSRAFQKIRIKIMTQLKCKDNGVIYRRIKKYWKLLQKSYDKLDYIQQHWRPSFKAYLSEKELLERLLTYDSKLTEAYNTYQQILRAIQTKDYSLFLELINQQTGFKEFIPVFKTFKKYREEIKNTFETSYSNGPLECMNNHIKVVKRNAYGMRSFYNFKLRLSICLKESAFTAPKKI</sequence>
<dbReference type="PANTHER" id="PTHR33498">
    <property type="entry name" value="TRANSPOSASE FOR INSERTION SEQUENCE ELEMENT IS1557"/>
    <property type="match status" value="1"/>
</dbReference>
<feature type="domain" description="Transposase IS204/IS1001/IS1096/IS1165 helix-turn-helix" evidence="2">
    <location>
        <begin position="100"/>
        <end position="149"/>
    </location>
</feature>
<feature type="domain" description="Transposase IS204/IS1001/IS1096/IS1165 zinc-finger" evidence="3">
    <location>
        <begin position="46"/>
        <end position="93"/>
    </location>
</feature>
<dbReference type="Proteomes" id="UP000189970">
    <property type="component" value="Unassembled WGS sequence"/>
</dbReference>
<evidence type="ECO:0000259" key="1">
    <source>
        <dbReference type="Pfam" id="PF01610"/>
    </source>
</evidence>
<dbReference type="RefSeq" id="WP_079346698.1">
    <property type="nucleotide sequence ID" value="NZ_MVAB01000001.1"/>
</dbReference>
<evidence type="ECO:0000313" key="4">
    <source>
        <dbReference type="EMBL" id="OPF87861.1"/>
    </source>
</evidence>
<gene>
    <name evidence="4" type="ORF">BW731_06610</name>
</gene>
<dbReference type="Pfam" id="PF14690">
    <property type="entry name" value="Zn_ribbon_ISL3"/>
    <property type="match status" value="1"/>
</dbReference>
<dbReference type="InterPro" id="IPR002560">
    <property type="entry name" value="Transposase_DDE"/>
</dbReference>
<dbReference type="PROSITE" id="PS00356">
    <property type="entry name" value="HTH_LACI_1"/>
    <property type="match status" value="1"/>
</dbReference>
<accession>A0A1V4DHD4</accession>
<comment type="caution">
    <text evidence="4">The sequence shown here is derived from an EMBL/GenBank/DDBJ whole genome shotgun (WGS) entry which is preliminary data.</text>
</comment>
<evidence type="ECO:0000259" key="2">
    <source>
        <dbReference type="Pfam" id="PF13542"/>
    </source>
</evidence>